<dbReference type="SUPFAM" id="SSF46955">
    <property type="entry name" value="Putative DNA-binding domain"/>
    <property type="match status" value="1"/>
</dbReference>
<gene>
    <name evidence="7" type="ORF">NRE15_12300</name>
</gene>
<keyword evidence="3" id="KW-0010">Activator</keyword>
<evidence type="ECO:0000259" key="6">
    <source>
        <dbReference type="PROSITE" id="PS50937"/>
    </source>
</evidence>
<evidence type="ECO:0000313" key="7">
    <source>
        <dbReference type="EMBL" id="UUX33672.1"/>
    </source>
</evidence>
<dbReference type="PRINTS" id="PR00040">
    <property type="entry name" value="HTHMERR"/>
</dbReference>
<proteinExistence type="predicted"/>
<dbReference type="PANTHER" id="PTHR30204:SF90">
    <property type="entry name" value="HTH-TYPE TRANSCRIPTIONAL ACTIVATOR MTA"/>
    <property type="match status" value="1"/>
</dbReference>
<accession>A0ABY5P4Q3</accession>
<evidence type="ECO:0000256" key="3">
    <source>
        <dbReference type="ARBA" id="ARBA00023159"/>
    </source>
</evidence>
<feature type="domain" description="HTH merR-type" evidence="6">
    <location>
        <begin position="1"/>
        <end position="71"/>
    </location>
</feature>
<evidence type="ECO:0000313" key="8">
    <source>
        <dbReference type="Proteomes" id="UP001315967"/>
    </source>
</evidence>
<dbReference type="Pfam" id="PF07739">
    <property type="entry name" value="TipAS"/>
    <property type="match status" value="1"/>
</dbReference>
<reference evidence="7 8" key="1">
    <citation type="submission" date="2022-08" db="EMBL/GenBank/DDBJ databases">
        <title>Aerococcaceae sp. nov isolated from spoiled eye mask.</title>
        <authorList>
            <person name="Zhou G."/>
            <person name="Xie X.-B."/>
            <person name="Shi Q.-S."/>
            <person name="Wang Y.-S."/>
            <person name="Wen X."/>
            <person name="Peng H."/>
            <person name="Yang X.-J."/>
            <person name="Tao H.-B."/>
            <person name="Huang X.-M."/>
        </authorList>
    </citation>
    <scope>NUCLEOTIDE SEQUENCE [LARGE SCALE GENOMIC DNA]</scope>
    <source>
        <strain evidence="8">DM20194951</strain>
    </source>
</reference>
<keyword evidence="2" id="KW-0238">DNA-binding</keyword>
<dbReference type="Gene3D" id="1.10.1660.10">
    <property type="match status" value="1"/>
</dbReference>
<evidence type="ECO:0000256" key="5">
    <source>
        <dbReference type="SAM" id="Coils"/>
    </source>
</evidence>
<dbReference type="Proteomes" id="UP001315967">
    <property type="component" value="Chromosome"/>
</dbReference>
<feature type="coiled-coil region" evidence="5">
    <location>
        <begin position="80"/>
        <end position="107"/>
    </location>
</feature>
<dbReference type="EMBL" id="CP102453">
    <property type="protein sequence ID" value="UUX33672.1"/>
    <property type="molecule type" value="Genomic_DNA"/>
</dbReference>
<keyword evidence="8" id="KW-1185">Reference proteome</keyword>
<dbReference type="InterPro" id="IPR036244">
    <property type="entry name" value="TipA-like_antibiotic-bd"/>
</dbReference>
<dbReference type="InterPro" id="IPR000551">
    <property type="entry name" value="MerR-type_HTH_dom"/>
</dbReference>
<dbReference type="InterPro" id="IPR009061">
    <property type="entry name" value="DNA-bd_dom_put_sf"/>
</dbReference>
<dbReference type="Pfam" id="PF13411">
    <property type="entry name" value="MerR_1"/>
    <property type="match status" value="1"/>
</dbReference>
<protein>
    <submittedName>
        <fullName evidence="7">MerR family transcriptional regulator</fullName>
    </submittedName>
</protein>
<evidence type="ECO:0000256" key="1">
    <source>
        <dbReference type="ARBA" id="ARBA00023015"/>
    </source>
</evidence>
<evidence type="ECO:0000256" key="4">
    <source>
        <dbReference type="ARBA" id="ARBA00023163"/>
    </source>
</evidence>
<dbReference type="PANTHER" id="PTHR30204">
    <property type="entry name" value="REDOX-CYCLING DRUG-SENSING TRANSCRIPTIONAL ACTIVATOR SOXR"/>
    <property type="match status" value="1"/>
</dbReference>
<keyword evidence="1" id="KW-0805">Transcription regulation</keyword>
<dbReference type="SUPFAM" id="SSF89082">
    <property type="entry name" value="Antibiotic binding domain of TipA-like multidrug resistance regulators"/>
    <property type="match status" value="1"/>
</dbReference>
<organism evidence="7 8">
    <name type="scientific">Fundicoccus culcitae</name>
    <dbReference type="NCBI Taxonomy" id="2969821"/>
    <lineage>
        <taxon>Bacteria</taxon>
        <taxon>Bacillati</taxon>
        <taxon>Bacillota</taxon>
        <taxon>Bacilli</taxon>
        <taxon>Lactobacillales</taxon>
        <taxon>Aerococcaceae</taxon>
        <taxon>Fundicoccus</taxon>
    </lineage>
</organism>
<keyword evidence="5" id="KW-0175">Coiled coil</keyword>
<dbReference type="InterPro" id="IPR047057">
    <property type="entry name" value="MerR_fam"/>
</dbReference>
<dbReference type="PROSITE" id="PS50937">
    <property type="entry name" value="HTH_MERR_2"/>
    <property type="match status" value="1"/>
</dbReference>
<dbReference type="InterPro" id="IPR012925">
    <property type="entry name" value="TipAS_dom"/>
</dbReference>
<dbReference type="RefSeq" id="WP_313793176.1">
    <property type="nucleotide sequence ID" value="NZ_CP102453.1"/>
</dbReference>
<dbReference type="SMART" id="SM00422">
    <property type="entry name" value="HTH_MERR"/>
    <property type="match status" value="1"/>
</dbReference>
<dbReference type="Gene3D" id="1.10.490.50">
    <property type="entry name" value="Antibiotic binding domain of TipA-like multidrug resistance regulators"/>
    <property type="match status" value="1"/>
</dbReference>
<dbReference type="PROSITE" id="PS00552">
    <property type="entry name" value="HTH_MERR_1"/>
    <property type="match status" value="1"/>
</dbReference>
<dbReference type="CDD" id="cd01106">
    <property type="entry name" value="HTH_TipAL-Mta"/>
    <property type="match status" value="1"/>
</dbReference>
<keyword evidence="4" id="KW-0804">Transcription</keyword>
<name>A0ABY5P4Q3_9LACT</name>
<sequence>MPYTIGQLARLTGVTTRTLRHYDAIGLLKPSEVLENGYRIYHEDDVARLHQILVYRELGFELNAIKDILTTDQYNRMVVMENHLDLLAQEKQRIEALIQSVELAMQKSKEGLPMSEQDFDVFKREKIAANEAQYGEEIREKYGAEVVEKSNQHFSKMDKDSYAKIEALTVELGELLAKHVADNHPLGDAGQLIAKKHAEFLKAAWPDGLFSQEAHLGLVEMYTLDDRFKAYYDAFAEGATDYLYAAVVGFYWVEE</sequence>
<evidence type="ECO:0000256" key="2">
    <source>
        <dbReference type="ARBA" id="ARBA00023125"/>
    </source>
</evidence>